<dbReference type="GO" id="GO:0003677">
    <property type="term" value="F:DNA binding"/>
    <property type="evidence" value="ECO:0007669"/>
    <property type="project" value="UniProtKB-KW"/>
</dbReference>
<dbReference type="Proteomes" id="UP000283255">
    <property type="component" value="Unassembled WGS sequence"/>
</dbReference>
<evidence type="ECO:0000313" key="5">
    <source>
        <dbReference type="EMBL" id="RJG40197.1"/>
    </source>
</evidence>
<keyword evidence="2" id="KW-0238">DNA-binding</keyword>
<evidence type="ECO:0000256" key="1">
    <source>
        <dbReference type="ARBA" id="ARBA00023015"/>
    </source>
</evidence>
<gene>
    <name evidence="5" type="ORF">D1Z90_16795</name>
</gene>
<dbReference type="OrthoDB" id="9782655at2"/>
<dbReference type="AlphaFoldDB" id="A0A418YB60"/>
<dbReference type="Pfam" id="PF00196">
    <property type="entry name" value="GerE"/>
    <property type="match status" value="1"/>
</dbReference>
<keyword evidence="3" id="KW-0804">Transcription</keyword>
<name>A0A418YB60_9GAMM</name>
<dbReference type="PANTHER" id="PTHR44688">
    <property type="entry name" value="DNA-BINDING TRANSCRIPTIONAL ACTIVATOR DEVR_DOSR"/>
    <property type="match status" value="1"/>
</dbReference>
<reference evidence="5 6" key="1">
    <citation type="submission" date="2018-09" db="EMBL/GenBank/DDBJ databases">
        <authorList>
            <person name="Wang F."/>
        </authorList>
    </citation>
    <scope>NUCLEOTIDE SEQUENCE [LARGE SCALE GENOMIC DNA]</scope>
    <source>
        <strain evidence="5 6">PLHSC7-2</strain>
    </source>
</reference>
<sequence length="253" mass="29098">MSQHQGFIIEQMNGLLNCEKSCLLEAVEQSISRSLQVFPFDRITLIPASKLQLISKQYFSAQRYDNQKLVFDFYVNLQSEAVNEYLAGLSIIRDWRYYNALSLRQSSNTILRALYKEGFNSHYTLPLTMFGELQGGLAISTMTEQPCRAEYLQVMQLLSRAWLMCWREAKFSASVATDYEQRQADKVNLESLTRRQLQVLRMIGSGKSNQVVAGELNLSIRSVESHKYRIGDKLNLAAGDTLTKFAMRHNIWQ</sequence>
<dbReference type="PROSITE" id="PS00622">
    <property type="entry name" value="HTH_LUXR_1"/>
    <property type="match status" value="1"/>
</dbReference>
<dbReference type="InterPro" id="IPR000792">
    <property type="entry name" value="Tscrpt_reg_LuxR_C"/>
</dbReference>
<dbReference type="PROSITE" id="PS50043">
    <property type="entry name" value="HTH_LUXR_2"/>
    <property type="match status" value="1"/>
</dbReference>
<dbReference type="SUPFAM" id="SSF46894">
    <property type="entry name" value="C-terminal effector domain of the bipartite response regulators"/>
    <property type="match status" value="1"/>
</dbReference>
<keyword evidence="1" id="KW-0805">Transcription regulation</keyword>
<dbReference type="CDD" id="cd06170">
    <property type="entry name" value="LuxR_C_like"/>
    <property type="match status" value="1"/>
</dbReference>
<proteinExistence type="predicted"/>
<keyword evidence="6" id="KW-1185">Reference proteome</keyword>
<evidence type="ECO:0000256" key="2">
    <source>
        <dbReference type="ARBA" id="ARBA00023125"/>
    </source>
</evidence>
<comment type="caution">
    <text evidence="5">The sequence shown here is derived from an EMBL/GenBank/DDBJ whole genome shotgun (WGS) entry which is preliminary data.</text>
</comment>
<accession>A0A418YB60</accession>
<organism evidence="5 6">
    <name type="scientific">Motilimonas pumila</name>
    <dbReference type="NCBI Taxonomy" id="2303987"/>
    <lineage>
        <taxon>Bacteria</taxon>
        <taxon>Pseudomonadati</taxon>
        <taxon>Pseudomonadota</taxon>
        <taxon>Gammaproteobacteria</taxon>
        <taxon>Alteromonadales</taxon>
        <taxon>Alteromonadales genera incertae sedis</taxon>
        <taxon>Motilimonas</taxon>
    </lineage>
</organism>
<dbReference type="SMART" id="SM00421">
    <property type="entry name" value="HTH_LUXR"/>
    <property type="match status" value="1"/>
</dbReference>
<feature type="domain" description="HTH luxR-type" evidence="4">
    <location>
        <begin position="185"/>
        <end position="250"/>
    </location>
</feature>
<dbReference type="RefSeq" id="WP_119911952.1">
    <property type="nucleotide sequence ID" value="NZ_QZCH01000027.1"/>
</dbReference>
<dbReference type="EMBL" id="QZCH01000027">
    <property type="protein sequence ID" value="RJG40197.1"/>
    <property type="molecule type" value="Genomic_DNA"/>
</dbReference>
<reference evidence="5 6" key="2">
    <citation type="submission" date="2019-01" db="EMBL/GenBank/DDBJ databases">
        <title>Motilimonas pumilus sp. nov., isolated from the gut of sea cucumber (Apostichopus japonicus).</title>
        <authorList>
            <person name="Wang F.-Q."/>
            <person name="Ren L.-H."/>
            <person name="Lin Y.-W."/>
            <person name="Sun G.-H."/>
            <person name="Du Z.-J."/>
            <person name="Zhao J.-X."/>
            <person name="Liu X.-J."/>
            <person name="Liu L.-J."/>
        </authorList>
    </citation>
    <scope>NUCLEOTIDE SEQUENCE [LARGE SCALE GENOMIC DNA]</scope>
    <source>
        <strain evidence="5 6">PLHSC7-2</strain>
    </source>
</reference>
<evidence type="ECO:0000259" key="4">
    <source>
        <dbReference type="PROSITE" id="PS50043"/>
    </source>
</evidence>
<dbReference type="Gene3D" id="1.10.10.10">
    <property type="entry name" value="Winged helix-like DNA-binding domain superfamily/Winged helix DNA-binding domain"/>
    <property type="match status" value="1"/>
</dbReference>
<evidence type="ECO:0000256" key="3">
    <source>
        <dbReference type="ARBA" id="ARBA00023163"/>
    </source>
</evidence>
<dbReference type="PANTHER" id="PTHR44688:SF16">
    <property type="entry name" value="DNA-BINDING TRANSCRIPTIONAL ACTIVATOR DEVR_DOSR"/>
    <property type="match status" value="1"/>
</dbReference>
<protein>
    <recommendedName>
        <fullName evidence="4">HTH luxR-type domain-containing protein</fullName>
    </recommendedName>
</protein>
<evidence type="ECO:0000313" key="6">
    <source>
        <dbReference type="Proteomes" id="UP000283255"/>
    </source>
</evidence>
<dbReference type="InterPro" id="IPR036388">
    <property type="entry name" value="WH-like_DNA-bd_sf"/>
</dbReference>
<dbReference type="GO" id="GO:0006355">
    <property type="term" value="P:regulation of DNA-templated transcription"/>
    <property type="evidence" value="ECO:0007669"/>
    <property type="project" value="InterPro"/>
</dbReference>
<dbReference type="PRINTS" id="PR00038">
    <property type="entry name" value="HTHLUXR"/>
</dbReference>
<dbReference type="InterPro" id="IPR016032">
    <property type="entry name" value="Sig_transdc_resp-reg_C-effctor"/>
</dbReference>